<comment type="cofactor">
    <cofactor evidence="1">
        <name>Mg(2+)</name>
        <dbReference type="ChEBI" id="CHEBI:18420"/>
    </cofactor>
</comment>
<dbReference type="Gene3D" id="3.20.20.60">
    <property type="entry name" value="Phosphoenolpyruvate-binding domains"/>
    <property type="match status" value="2"/>
</dbReference>
<comment type="caution">
    <text evidence="4">The sequence shown here is derived from an EMBL/GenBank/DDBJ whole genome shotgun (WGS) entry which is preliminary data.</text>
</comment>
<dbReference type="PANTHER" id="PTHR32308:SF10">
    <property type="entry name" value="CITRATE LYASE SUBUNIT BETA"/>
    <property type="match status" value="1"/>
</dbReference>
<dbReference type="InterPro" id="IPR015813">
    <property type="entry name" value="Pyrv/PenolPyrv_kinase-like_dom"/>
</dbReference>
<evidence type="ECO:0000313" key="4">
    <source>
        <dbReference type="EMBL" id="MDQ1029603.1"/>
    </source>
</evidence>
<dbReference type="InterPro" id="IPR039480">
    <property type="entry name" value="C-C_Bond_Lyase-like"/>
</dbReference>
<dbReference type="Pfam" id="PF15617">
    <property type="entry name" value="C-C_Bond_Lyase"/>
    <property type="match status" value="1"/>
</dbReference>
<dbReference type="PIRSF" id="PIRSF015582">
    <property type="entry name" value="Cit_lyase_B"/>
    <property type="match status" value="1"/>
</dbReference>
<proteinExistence type="predicted"/>
<sequence length="388" mass="43077">MRHFGHIAPEVRERLFHQEPCVFTADSPARMLAVALGATLYSPATRPKLADDIVKQTGRGVVSMVLCLEDSIDDAEVPEAEANLVRQFADLAERCPETELPLLFVRVRAPEQIPDLVRRLGESVRLLSGFVLPKFTEERGIPFLEALTAAEAASGRRLFAMPVLESPDLLYRESRAETLDGIFRAVDKYRDRVLALRLGVTDFCSAYGLRRAPDMTAYDVQIVASVIADVVNVLGRADGTGFTVTGPVWEYFRVQERMFKPQLRRSPFTPEAEDLRALLIEHDMDGLLREISLDRANGLQGKTCIHPSHVLPVHALSVVSHEEFSDAQDILRPERGGGGVLRSAYTNKMNEVKPHRAWAERTLQRAEVFGVANEDIGFVELLAAGIPG</sequence>
<keyword evidence="5" id="KW-1185">Reference proteome</keyword>
<reference evidence="4 5" key="1">
    <citation type="submission" date="2023-07" db="EMBL/GenBank/DDBJ databases">
        <title>Comparative genomics of wheat-associated soil bacteria to identify genetic determinants of phenazine resistance.</title>
        <authorList>
            <person name="Mouncey N."/>
        </authorList>
    </citation>
    <scope>NUCLEOTIDE SEQUENCE [LARGE SCALE GENOMIC DNA]</scope>
    <source>
        <strain evidence="4 5">V2I4</strain>
    </source>
</reference>
<dbReference type="SUPFAM" id="SSF51621">
    <property type="entry name" value="Phosphoenolpyruvate/pyruvate domain"/>
    <property type="match status" value="1"/>
</dbReference>
<keyword evidence="4" id="KW-0456">Lyase</keyword>
<name>A0ABU0T1M1_9ACTN</name>
<dbReference type="InterPro" id="IPR040442">
    <property type="entry name" value="Pyrv_kinase-like_dom_sf"/>
</dbReference>
<keyword evidence="3" id="KW-0460">Magnesium</keyword>
<evidence type="ECO:0000256" key="3">
    <source>
        <dbReference type="ARBA" id="ARBA00022842"/>
    </source>
</evidence>
<evidence type="ECO:0000256" key="2">
    <source>
        <dbReference type="ARBA" id="ARBA00022723"/>
    </source>
</evidence>
<dbReference type="PANTHER" id="PTHR32308">
    <property type="entry name" value="LYASE BETA SUBUNIT, PUTATIVE (AFU_ORTHOLOGUE AFUA_4G13030)-RELATED"/>
    <property type="match status" value="1"/>
</dbReference>
<dbReference type="InterPro" id="IPR011206">
    <property type="entry name" value="Citrate_lyase_beta/mcl1/mcl2"/>
</dbReference>
<dbReference type="GO" id="GO:0016829">
    <property type="term" value="F:lyase activity"/>
    <property type="evidence" value="ECO:0007669"/>
    <property type="project" value="UniProtKB-KW"/>
</dbReference>
<keyword evidence="2" id="KW-0479">Metal-binding</keyword>
<evidence type="ECO:0000256" key="1">
    <source>
        <dbReference type="ARBA" id="ARBA00001946"/>
    </source>
</evidence>
<protein>
    <submittedName>
        <fullName evidence="4">Citrate lyase beta subunit</fullName>
    </submittedName>
</protein>
<gene>
    <name evidence="4" type="ORF">QF035_007185</name>
</gene>
<dbReference type="RefSeq" id="WP_307524854.1">
    <property type="nucleotide sequence ID" value="NZ_JAUSZI010000002.1"/>
</dbReference>
<evidence type="ECO:0000313" key="5">
    <source>
        <dbReference type="Proteomes" id="UP001230328"/>
    </source>
</evidence>
<accession>A0ABU0T1M1</accession>
<dbReference type="Proteomes" id="UP001230328">
    <property type="component" value="Unassembled WGS sequence"/>
</dbReference>
<dbReference type="EMBL" id="JAUSZI010000002">
    <property type="protein sequence ID" value="MDQ1029603.1"/>
    <property type="molecule type" value="Genomic_DNA"/>
</dbReference>
<organism evidence="4 5">
    <name type="scientific">Streptomyces umbrinus</name>
    <dbReference type="NCBI Taxonomy" id="67370"/>
    <lineage>
        <taxon>Bacteria</taxon>
        <taxon>Bacillati</taxon>
        <taxon>Actinomycetota</taxon>
        <taxon>Actinomycetes</taxon>
        <taxon>Kitasatosporales</taxon>
        <taxon>Streptomycetaceae</taxon>
        <taxon>Streptomyces</taxon>
        <taxon>Streptomyces phaeochromogenes group</taxon>
    </lineage>
</organism>